<protein>
    <recommendedName>
        <fullName evidence="4">Membrane-spanning protein</fullName>
    </recommendedName>
</protein>
<sequence>MKSKRKYVFNDYFEIFLYILALICFIYFFVRGNKAKTIQPLLISAVLCVMKEIIKITKIDIFPALRFSILAFIFVTMFLANEFGGYTIIPHLDKIEHFFSGFILCFLGLSIYNHLNNNKIDNLNLKTMVLFSLFFSIAMAGIWEIHEFTTDKLFGLRSQNASLDDTMGDIICGTIGAVVACVPIVKNATANSCISIFKATHKTDSL</sequence>
<feature type="transmembrane region" description="Helical" evidence="1">
    <location>
        <begin position="95"/>
        <end position="115"/>
    </location>
</feature>
<feature type="transmembrane region" description="Helical" evidence="1">
    <location>
        <begin position="166"/>
        <end position="185"/>
    </location>
</feature>
<dbReference type="Pfam" id="PF09997">
    <property type="entry name" value="DUF2238"/>
    <property type="match status" value="1"/>
</dbReference>
<evidence type="ECO:0000256" key="1">
    <source>
        <dbReference type="SAM" id="Phobius"/>
    </source>
</evidence>
<dbReference type="EMBL" id="BRXR01000001">
    <property type="protein sequence ID" value="GLC32461.1"/>
    <property type="molecule type" value="Genomic_DNA"/>
</dbReference>
<reference evidence="2 3" key="1">
    <citation type="journal article" date="2024" name="Int. J. Syst. Evol. Microbiol.">
        <title>Clostridium omnivorum sp. nov., isolated from anoxic soil under the treatment of reductive soil disinfestation.</title>
        <authorList>
            <person name="Ueki A."/>
            <person name="Tonouchi A."/>
            <person name="Kaku N."/>
            <person name="Honma S."/>
            <person name="Ueki K."/>
        </authorList>
    </citation>
    <scope>NUCLEOTIDE SEQUENCE [LARGE SCALE GENOMIC DNA]</scope>
    <source>
        <strain evidence="2 3">E14</strain>
    </source>
</reference>
<proteinExistence type="predicted"/>
<name>A0ABQ5NB79_9CLOT</name>
<feature type="transmembrane region" description="Helical" evidence="1">
    <location>
        <begin position="127"/>
        <end position="146"/>
    </location>
</feature>
<comment type="caution">
    <text evidence="2">The sequence shown here is derived from an EMBL/GenBank/DDBJ whole genome shotgun (WGS) entry which is preliminary data.</text>
</comment>
<evidence type="ECO:0000313" key="3">
    <source>
        <dbReference type="Proteomes" id="UP001208567"/>
    </source>
</evidence>
<dbReference type="RefSeq" id="WP_264851767.1">
    <property type="nucleotide sequence ID" value="NZ_BRXR01000001.1"/>
</dbReference>
<feature type="transmembrane region" description="Helical" evidence="1">
    <location>
        <begin position="66"/>
        <end position="89"/>
    </location>
</feature>
<feature type="transmembrane region" description="Helical" evidence="1">
    <location>
        <begin position="12"/>
        <end position="30"/>
    </location>
</feature>
<gene>
    <name evidence="2" type="ORF">bsdE14_38710</name>
</gene>
<accession>A0ABQ5NB79</accession>
<evidence type="ECO:0008006" key="4">
    <source>
        <dbReference type="Google" id="ProtNLM"/>
    </source>
</evidence>
<keyword evidence="3" id="KW-1185">Reference proteome</keyword>
<keyword evidence="1" id="KW-0472">Membrane</keyword>
<dbReference type="InterPro" id="IPR014509">
    <property type="entry name" value="YjdF-like"/>
</dbReference>
<dbReference type="Proteomes" id="UP001208567">
    <property type="component" value="Unassembled WGS sequence"/>
</dbReference>
<organism evidence="2 3">
    <name type="scientific">Clostridium omnivorum</name>
    <dbReference type="NCBI Taxonomy" id="1604902"/>
    <lineage>
        <taxon>Bacteria</taxon>
        <taxon>Bacillati</taxon>
        <taxon>Bacillota</taxon>
        <taxon>Clostridia</taxon>
        <taxon>Eubacteriales</taxon>
        <taxon>Clostridiaceae</taxon>
        <taxon>Clostridium</taxon>
    </lineage>
</organism>
<keyword evidence="1" id="KW-1133">Transmembrane helix</keyword>
<keyword evidence="1" id="KW-0812">Transmembrane</keyword>
<evidence type="ECO:0000313" key="2">
    <source>
        <dbReference type="EMBL" id="GLC32461.1"/>
    </source>
</evidence>